<evidence type="ECO:0000259" key="2">
    <source>
        <dbReference type="PROSITE" id="PS50093"/>
    </source>
</evidence>
<sequence>MMCQPARLRPITTTFVSLAVSLSLSAPGTAAEVTAATAGSGDPCQIGDTFNCGTDEASAYVGLTRQQVLALKRFPDDNGSTVVSDRPRDAPVYEYMSLNDCAEAQPETTTQEVSCAHALKDCPPDMAGPYLRIWRRTLAGDRVMEPWTAQGSTCASDVAPGARPTLSMADIKAQFMRTPWAKPQISSQPAGNTTLVNLTTFYKVNWTPAGFAPGEVDRSVLRGIPVRIRPKLVGFTYVFGDGSTYGPTTSTGGVYPDGDVKHIYRAKGEFPVRVNTTFGADFSLDGTAWDEIPSTVTVPGPATAVTVREAKGVLVSR</sequence>
<name>A0A543PW71_9MICO</name>
<proteinExistence type="predicted"/>
<feature type="chain" id="PRO_5039306058" description="PKD domain-containing protein" evidence="1">
    <location>
        <begin position="31"/>
        <end position="317"/>
    </location>
</feature>
<accession>A0A543PW71</accession>
<feature type="signal peptide" evidence="1">
    <location>
        <begin position="1"/>
        <end position="30"/>
    </location>
</feature>
<dbReference type="PROSITE" id="PS50093">
    <property type="entry name" value="PKD"/>
    <property type="match status" value="1"/>
</dbReference>
<evidence type="ECO:0000256" key="1">
    <source>
        <dbReference type="SAM" id="SignalP"/>
    </source>
</evidence>
<evidence type="ECO:0000313" key="4">
    <source>
        <dbReference type="Proteomes" id="UP000320085"/>
    </source>
</evidence>
<feature type="domain" description="PKD" evidence="2">
    <location>
        <begin position="230"/>
        <end position="277"/>
    </location>
</feature>
<dbReference type="AlphaFoldDB" id="A0A543PW71"/>
<evidence type="ECO:0000313" key="3">
    <source>
        <dbReference type="EMBL" id="TQN48324.1"/>
    </source>
</evidence>
<dbReference type="Proteomes" id="UP000320085">
    <property type="component" value="Unassembled WGS sequence"/>
</dbReference>
<protein>
    <recommendedName>
        <fullName evidence="2">PKD domain-containing protein</fullName>
    </recommendedName>
</protein>
<keyword evidence="1" id="KW-0732">Signal</keyword>
<reference evidence="3 4" key="1">
    <citation type="submission" date="2019-06" db="EMBL/GenBank/DDBJ databases">
        <title>Sequencing the genomes of 1000 actinobacteria strains.</title>
        <authorList>
            <person name="Klenk H.-P."/>
        </authorList>
    </citation>
    <scope>NUCLEOTIDE SEQUENCE [LARGE SCALE GENOMIC DNA]</scope>
    <source>
        <strain evidence="3 4">DSM 21776</strain>
    </source>
</reference>
<dbReference type="InterPro" id="IPR000601">
    <property type="entry name" value="PKD_dom"/>
</dbReference>
<dbReference type="EMBL" id="VFQF01000001">
    <property type="protein sequence ID" value="TQN48324.1"/>
    <property type="molecule type" value="Genomic_DNA"/>
</dbReference>
<comment type="caution">
    <text evidence="3">The sequence shown here is derived from an EMBL/GenBank/DDBJ whole genome shotgun (WGS) entry which is preliminary data.</text>
</comment>
<organism evidence="3 4">
    <name type="scientific">Humibacillus xanthopallidus</name>
    <dbReference type="NCBI Taxonomy" id="412689"/>
    <lineage>
        <taxon>Bacteria</taxon>
        <taxon>Bacillati</taxon>
        <taxon>Actinomycetota</taxon>
        <taxon>Actinomycetes</taxon>
        <taxon>Micrococcales</taxon>
        <taxon>Intrasporangiaceae</taxon>
        <taxon>Humibacillus</taxon>
    </lineage>
</organism>
<gene>
    <name evidence="3" type="ORF">FHX52_1455</name>
</gene>